<evidence type="ECO:0000313" key="1">
    <source>
        <dbReference type="EMBL" id="MCD5309913.1"/>
    </source>
</evidence>
<name>A0A9X1SX06_9ACTN</name>
<sequence length="406" mass="44012">MSQVSHGAGIVVDVAIVGGGGAGLNLVLALDHAARASGRPAPSIALIDPVRRSGQDRTWCWWAGPQGQPEWVEPLLTRSWPTMKMVDGVGASRTYDLAPLRYQMLRSADLYAAADAALERLGGVRITAAADHVTDGMPHAVVRAGDERVRASWVFDSRPTPPTGPASTTLLQHFRGWTVRFAPGAVKLDENVATLMDFSVPQPSRGVAFAYCLPLSADSALIEYTEFSPAVLEPDRYDEALRSYLARAWGGLPYTVEAVEDGVIPMTDATFARRTGDRLFRLGTAGGATRASTGYTFSAMQRQAAEIAELLLADRLPVPPRPYPLRHRWMDAVMLRALDRGYVDGPGLFAGLFADHPSDRVIRFLDGTSTPADELAIMGSTPTPAMMRSAFEDVSARLRRRLNAIR</sequence>
<protein>
    <recommendedName>
        <fullName evidence="3">Lycopene beta-cyclase</fullName>
    </recommendedName>
</protein>
<dbReference type="RefSeq" id="WP_231438828.1">
    <property type="nucleotide sequence ID" value="NZ_JAJOMB010000001.1"/>
</dbReference>
<evidence type="ECO:0008006" key="3">
    <source>
        <dbReference type="Google" id="ProtNLM"/>
    </source>
</evidence>
<gene>
    <name evidence="1" type="ORF">LR394_03330</name>
</gene>
<dbReference type="Pfam" id="PF05834">
    <property type="entry name" value="Lycopene_cycl"/>
    <property type="match status" value="1"/>
</dbReference>
<dbReference type="AlphaFoldDB" id="A0A9X1SX06"/>
<dbReference type="SUPFAM" id="SSF51905">
    <property type="entry name" value="FAD/NAD(P)-binding domain"/>
    <property type="match status" value="1"/>
</dbReference>
<accession>A0A9X1SX06</accession>
<dbReference type="Proteomes" id="UP001138997">
    <property type="component" value="Unassembled WGS sequence"/>
</dbReference>
<dbReference type="EMBL" id="JAJOMB010000001">
    <property type="protein sequence ID" value="MCD5309913.1"/>
    <property type="molecule type" value="Genomic_DNA"/>
</dbReference>
<organism evidence="1 2">
    <name type="scientific">Kineosporia babensis</name>
    <dbReference type="NCBI Taxonomy" id="499548"/>
    <lineage>
        <taxon>Bacteria</taxon>
        <taxon>Bacillati</taxon>
        <taxon>Actinomycetota</taxon>
        <taxon>Actinomycetes</taxon>
        <taxon>Kineosporiales</taxon>
        <taxon>Kineosporiaceae</taxon>
        <taxon>Kineosporia</taxon>
    </lineage>
</organism>
<reference evidence="1" key="1">
    <citation type="submission" date="2021-11" db="EMBL/GenBank/DDBJ databases">
        <title>Streptomyces corallinus and Kineosporia corallina sp. nov., two new coral-derived marine actinobacteria.</title>
        <authorList>
            <person name="Buangrab K."/>
            <person name="Sutthacheep M."/>
            <person name="Yeemin T."/>
            <person name="Harunari E."/>
            <person name="Igarashi Y."/>
            <person name="Sripreechasak P."/>
            <person name="Kanchanasin P."/>
            <person name="Tanasupawat S."/>
            <person name="Phongsopitanun W."/>
        </authorList>
    </citation>
    <scope>NUCLEOTIDE SEQUENCE</scope>
    <source>
        <strain evidence="1">JCM 31032</strain>
    </source>
</reference>
<evidence type="ECO:0000313" key="2">
    <source>
        <dbReference type="Proteomes" id="UP001138997"/>
    </source>
</evidence>
<proteinExistence type="predicted"/>
<comment type="caution">
    <text evidence="1">The sequence shown here is derived from an EMBL/GenBank/DDBJ whole genome shotgun (WGS) entry which is preliminary data.</text>
</comment>
<dbReference type="InterPro" id="IPR036188">
    <property type="entry name" value="FAD/NAD-bd_sf"/>
</dbReference>
<keyword evidence="2" id="KW-1185">Reference proteome</keyword>